<comment type="caution">
    <text evidence="3">The sequence shown here is derived from an EMBL/GenBank/DDBJ whole genome shotgun (WGS) entry which is preliminary data.</text>
</comment>
<dbReference type="InterPro" id="IPR030217">
    <property type="entry name" value="NXF_fam"/>
</dbReference>
<organism evidence="3 4">
    <name type="scientific">Trypanosoma rangeli SC58</name>
    <dbReference type="NCBI Taxonomy" id="429131"/>
    <lineage>
        <taxon>Eukaryota</taxon>
        <taxon>Discoba</taxon>
        <taxon>Euglenozoa</taxon>
        <taxon>Kinetoplastea</taxon>
        <taxon>Metakinetoplastina</taxon>
        <taxon>Trypanosomatida</taxon>
        <taxon>Trypanosomatidae</taxon>
        <taxon>Trypanosoma</taxon>
        <taxon>Herpetosoma</taxon>
    </lineage>
</organism>
<protein>
    <recommendedName>
        <fullName evidence="2">MEX67-like NTF2-like domain-containing protein</fullName>
    </recommendedName>
</protein>
<evidence type="ECO:0000259" key="2">
    <source>
        <dbReference type="Pfam" id="PF23056"/>
    </source>
</evidence>
<name>A0A061J0F2_TRYRA</name>
<dbReference type="InterPro" id="IPR032675">
    <property type="entry name" value="LRR_dom_sf"/>
</dbReference>
<accession>A0A061J0F2</accession>
<dbReference type="GO" id="GO:0005634">
    <property type="term" value="C:nucleus"/>
    <property type="evidence" value="ECO:0007669"/>
    <property type="project" value="TreeGrafter"/>
</dbReference>
<dbReference type="Proteomes" id="UP000031737">
    <property type="component" value="Unassembled WGS sequence"/>
</dbReference>
<feature type="compositionally biased region" description="Gly residues" evidence="1">
    <location>
        <begin position="38"/>
        <end position="51"/>
    </location>
</feature>
<feature type="compositionally biased region" description="Gly residues" evidence="1">
    <location>
        <begin position="13"/>
        <end position="22"/>
    </location>
</feature>
<feature type="region of interest" description="Disordered" evidence="1">
    <location>
        <begin position="1"/>
        <end position="68"/>
    </location>
</feature>
<dbReference type="VEuPathDB" id="TriTrypDB:TRSC58_03873"/>
<evidence type="ECO:0000256" key="1">
    <source>
        <dbReference type="SAM" id="MobiDB-lite"/>
    </source>
</evidence>
<gene>
    <name evidence="3" type="ORF">TRSC58_03873</name>
</gene>
<dbReference type="AlphaFoldDB" id="A0A061J0F2"/>
<dbReference type="OrthoDB" id="2160613at2759"/>
<evidence type="ECO:0000313" key="3">
    <source>
        <dbReference type="EMBL" id="ESL08424.1"/>
    </source>
</evidence>
<dbReference type="InterPro" id="IPR057127">
    <property type="entry name" value="NTF2_MEX67"/>
</dbReference>
<reference evidence="3 4" key="1">
    <citation type="submission" date="2013-07" db="EMBL/GenBank/DDBJ databases">
        <authorList>
            <person name="Stoco P.H."/>
            <person name="Wagner G."/>
            <person name="Gerber A."/>
            <person name="Zaha A."/>
            <person name="Thompson C."/>
            <person name="Bartholomeu D.C."/>
            <person name="Luckemeyer D.D."/>
            <person name="Bahia D."/>
            <person name="Loreto E."/>
            <person name="Prestes E.B."/>
            <person name="Lima F.M."/>
            <person name="Rodrigues-Luiz G."/>
            <person name="Vallejo G.A."/>
            <person name="Filho J.F."/>
            <person name="Monteiro K.M."/>
            <person name="Tyler K.M."/>
            <person name="de Almeida L.G."/>
            <person name="Ortiz M.F."/>
            <person name="Siervo M.A."/>
            <person name="de Moraes M.H."/>
            <person name="Cunha O.L."/>
            <person name="Mendonca-Neto R."/>
            <person name="Silva R."/>
            <person name="Teixeira S.M."/>
            <person name="Murta S.M."/>
            <person name="Sincero T.C."/>
            <person name="Mendes T.A."/>
            <person name="Urmenyi T.P."/>
            <person name="Silva V.G."/>
            <person name="da Rocha W.D."/>
            <person name="Andersson B."/>
            <person name="Romanha A.J."/>
            <person name="Steindel M."/>
            <person name="de Vasconcelos A.T."/>
            <person name="Grisard E.C."/>
        </authorList>
    </citation>
    <scope>NUCLEOTIDE SEQUENCE [LARGE SCALE GENOMIC DNA]</scope>
    <source>
        <strain evidence="3 4">SC58</strain>
    </source>
</reference>
<dbReference type="PANTHER" id="PTHR10662">
    <property type="entry name" value="NUCLEAR RNA EXPORT FACTOR"/>
    <property type="match status" value="1"/>
</dbReference>
<evidence type="ECO:0000313" key="4">
    <source>
        <dbReference type="Proteomes" id="UP000031737"/>
    </source>
</evidence>
<dbReference type="SUPFAM" id="SSF52058">
    <property type="entry name" value="L domain-like"/>
    <property type="match status" value="1"/>
</dbReference>
<feature type="compositionally biased region" description="Basic residues" evidence="1">
    <location>
        <begin position="1"/>
        <end position="12"/>
    </location>
</feature>
<dbReference type="Gene3D" id="3.80.10.10">
    <property type="entry name" value="Ribonuclease Inhibitor"/>
    <property type="match status" value="1"/>
</dbReference>
<sequence length="530" mass="57927">MSRPYSKNRGKNGGRWGPGRGGFQQNEGAPTGRFVRGYGRGDGGGNGGPGGNSHKNSGKNSNNAAGRDGAATSVMTTLLDLLFQKSAGEIFDSGSGTLNLSRFSESPDLLSVQRSVDFNSVTFCKSLVDVIKNKAGTSLRILVLNDNNIRKLTVFLAALEAADVYRGVTAISATGNHISDLTFLGPLKRYEGLGELLLRENPVTKRGDYKAQVIKGLPKLMMLDGELIDRGLMRLPNPVPVVLNENQIDVLRFVESNVFAAAASRNYDALVNIYSPSVVCSVSRAEEPIPRRLLFDAAHNGQPLSPQQRNIMANDFMTLRKHIQWRNLHTDVHSLRNVFLGRAKASLALQALGGGEKKFISVSHELNGNANVVFLLQNMKVPTCVLTVHGRLIWHWSPKGSDGADLVPRGAAPFLTAFFDRTMSLLWDSVNNMWTIQNDMVFMRPDRTPLHDDGSASSPLFFANQATRVEVMRRRYLPNATTEVMRSVIEHFGSDASVQAFITSHLPTLPADRVEGALKDPTAMLSLMQG</sequence>
<dbReference type="GO" id="GO:0003723">
    <property type="term" value="F:RNA binding"/>
    <property type="evidence" value="ECO:0007669"/>
    <property type="project" value="TreeGrafter"/>
</dbReference>
<dbReference type="EMBL" id="AUPL01003873">
    <property type="protein sequence ID" value="ESL08424.1"/>
    <property type="molecule type" value="Genomic_DNA"/>
</dbReference>
<feature type="compositionally biased region" description="Low complexity" evidence="1">
    <location>
        <begin position="52"/>
        <end position="66"/>
    </location>
</feature>
<dbReference type="PANTHER" id="PTHR10662:SF22">
    <property type="entry name" value="NUCLEAR RNA EXPORT FACTOR 1"/>
    <property type="match status" value="1"/>
</dbReference>
<feature type="domain" description="MEX67-like NTF2-like" evidence="2">
    <location>
        <begin position="247"/>
        <end position="445"/>
    </location>
</feature>
<dbReference type="Pfam" id="PF23056">
    <property type="entry name" value="NTF2_MEX67"/>
    <property type="match status" value="1"/>
</dbReference>
<proteinExistence type="predicted"/>
<keyword evidence="4" id="KW-1185">Reference proteome</keyword>
<dbReference type="GO" id="GO:0016973">
    <property type="term" value="P:poly(A)+ mRNA export from nucleus"/>
    <property type="evidence" value="ECO:0007669"/>
    <property type="project" value="TreeGrafter"/>
</dbReference>